<feature type="domain" description="3'-5' exoribonuclease Rv2179c-like" evidence="1">
    <location>
        <begin position="6"/>
        <end position="172"/>
    </location>
</feature>
<gene>
    <name evidence="2" type="ORF">HA520_20350</name>
</gene>
<comment type="caution">
    <text evidence="2">The sequence shown here is derived from an EMBL/GenBank/DDBJ whole genome shotgun (WGS) entry which is preliminary data.</text>
</comment>
<dbReference type="RefSeq" id="WP_165894003.1">
    <property type="nucleotide sequence ID" value="NZ_JAAPAP010000023.1"/>
</dbReference>
<dbReference type="Proteomes" id="UP000736384">
    <property type="component" value="Unassembled WGS sequence"/>
</dbReference>
<organism evidence="2 3">
    <name type="scientific">Azotobacter chroococcum</name>
    <dbReference type="NCBI Taxonomy" id="353"/>
    <lineage>
        <taxon>Bacteria</taxon>
        <taxon>Pseudomonadati</taxon>
        <taxon>Pseudomonadota</taxon>
        <taxon>Gammaproteobacteria</taxon>
        <taxon>Pseudomonadales</taxon>
        <taxon>Pseudomonadaceae</taxon>
        <taxon>Azotobacter</taxon>
    </lineage>
</organism>
<dbReference type="AlphaFoldDB" id="A0AA43ZBJ8"/>
<proteinExistence type="predicted"/>
<reference evidence="2" key="1">
    <citation type="submission" date="2020-03" db="EMBL/GenBank/DDBJ databases">
        <title>Genome assembly of Azotobacter chroococcum W5.</title>
        <authorList>
            <person name="Kannepalli A."/>
        </authorList>
    </citation>
    <scope>NUCLEOTIDE SEQUENCE</scope>
    <source>
        <strain evidence="2">W5</strain>
    </source>
</reference>
<dbReference type="InterPro" id="IPR036397">
    <property type="entry name" value="RNaseH_sf"/>
</dbReference>
<dbReference type="EMBL" id="JAAPAP010000023">
    <property type="protein sequence ID" value="NHN79598.1"/>
    <property type="molecule type" value="Genomic_DNA"/>
</dbReference>
<evidence type="ECO:0000313" key="2">
    <source>
        <dbReference type="EMBL" id="NHN79598.1"/>
    </source>
</evidence>
<evidence type="ECO:0000259" key="1">
    <source>
        <dbReference type="Pfam" id="PF16473"/>
    </source>
</evidence>
<dbReference type="GO" id="GO:0003676">
    <property type="term" value="F:nucleic acid binding"/>
    <property type="evidence" value="ECO:0007669"/>
    <property type="project" value="InterPro"/>
</dbReference>
<dbReference type="Gene3D" id="3.30.420.10">
    <property type="entry name" value="Ribonuclease H-like superfamily/Ribonuclease H"/>
    <property type="match status" value="1"/>
</dbReference>
<dbReference type="InterPro" id="IPR033390">
    <property type="entry name" value="Rv2179c-like"/>
</dbReference>
<dbReference type="Pfam" id="PF16473">
    <property type="entry name" value="Rv2179c-like"/>
    <property type="match status" value="1"/>
</dbReference>
<name>A0AA43ZBJ8_9GAMM</name>
<protein>
    <submittedName>
        <fullName evidence="2">3'-5' exoribonuclease</fullName>
    </submittedName>
</protein>
<dbReference type="SUPFAM" id="SSF53098">
    <property type="entry name" value="Ribonuclease H-like"/>
    <property type="match status" value="1"/>
</dbReference>
<accession>A0AA43ZBJ8</accession>
<evidence type="ECO:0000313" key="3">
    <source>
        <dbReference type="Proteomes" id="UP000736384"/>
    </source>
</evidence>
<sequence>MKDATHFVIDLETMGKGPLAPIVAIGAVCVAKGAVIDELYIRVSLLDWADYGRQPDASTIQWWLQQSDEARREIDGTQTSKTLPIALIALSDWMAAHATPEEAIVWGNGSSFDNVILRSSYEACGLPLPWQFRHDRDLRTLLALYPEAKDVGAFEGTKHHALHDAGHEAKQLIAALGVHYSPAWGSKV</sequence>
<dbReference type="InterPro" id="IPR012337">
    <property type="entry name" value="RNaseH-like_sf"/>
</dbReference>